<dbReference type="GO" id="GO:0005829">
    <property type="term" value="C:cytosol"/>
    <property type="evidence" value="ECO:0007669"/>
    <property type="project" value="TreeGrafter"/>
</dbReference>
<dbReference type="InterPro" id="IPR016142">
    <property type="entry name" value="Citrate_synth-like_lrg_a-sub"/>
</dbReference>
<dbReference type="Gene3D" id="1.10.230.10">
    <property type="entry name" value="Cytochrome P450-Terp, domain 2"/>
    <property type="match status" value="1"/>
</dbReference>
<dbReference type="GO" id="GO:0005975">
    <property type="term" value="P:carbohydrate metabolic process"/>
    <property type="evidence" value="ECO:0007669"/>
    <property type="project" value="TreeGrafter"/>
</dbReference>
<keyword evidence="6" id="KW-0456">Lyase</keyword>
<dbReference type="InterPro" id="IPR036969">
    <property type="entry name" value="Citrate_synthase_sf"/>
</dbReference>
<dbReference type="Proteomes" id="UP000602745">
    <property type="component" value="Unassembled WGS sequence"/>
</dbReference>
<keyword evidence="7" id="KW-1185">Reference proteome</keyword>
<proteinExistence type="inferred from homology"/>
<dbReference type="Pfam" id="PF00285">
    <property type="entry name" value="Citrate_synt"/>
    <property type="match status" value="1"/>
</dbReference>
<keyword evidence="4" id="KW-0808">Transferase</keyword>
<dbReference type="CDD" id="cd06100">
    <property type="entry name" value="CCL_ACL-C"/>
    <property type="match status" value="1"/>
</dbReference>
<evidence type="ECO:0000313" key="7">
    <source>
        <dbReference type="Proteomes" id="UP000602745"/>
    </source>
</evidence>
<keyword evidence="5" id="KW-0812">Transmembrane</keyword>
<accession>A0A8J2YB26</accession>
<evidence type="ECO:0000256" key="3">
    <source>
        <dbReference type="ARBA" id="ARBA00012972"/>
    </source>
</evidence>
<evidence type="ECO:0000256" key="1">
    <source>
        <dbReference type="ARBA" id="ARBA00004751"/>
    </source>
</evidence>
<gene>
    <name evidence="6" type="ORF">GCM10007276_05330</name>
</gene>
<dbReference type="EC" id="2.3.3.16" evidence="3"/>
<dbReference type="RefSeq" id="WP_188408149.1">
    <property type="nucleotide sequence ID" value="NZ_BMCP01000001.1"/>
</dbReference>
<dbReference type="Gene3D" id="1.10.580.10">
    <property type="entry name" value="Citrate Synthase, domain 1"/>
    <property type="match status" value="1"/>
</dbReference>
<dbReference type="AlphaFoldDB" id="A0A8J2YB26"/>
<dbReference type="SUPFAM" id="SSF48256">
    <property type="entry name" value="Citrate synthase"/>
    <property type="match status" value="1"/>
</dbReference>
<comment type="pathway">
    <text evidence="1">Carbohydrate metabolism; tricarboxylic acid cycle; isocitrate from oxaloacetate: step 1/2.</text>
</comment>
<evidence type="ECO:0000256" key="4">
    <source>
        <dbReference type="ARBA" id="ARBA00022679"/>
    </source>
</evidence>
<organism evidence="6 7">
    <name type="scientific">Agaricicola taiwanensis</name>
    <dbReference type="NCBI Taxonomy" id="591372"/>
    <lineage>
        <taxon>Bacteria</taxon>
        <taxon>Pseudomonadati</taxon>
        <taxon>Pseudomonadota</taxon>
        <taxon>Alphaproteobacteria</taxon>
        <taxon>Rhodobacterales</taxon>
        <taxon>Paracoccaceae</taxon>
        <taxon>Agaricicola</taxon>
    </lineage>
</organism>
<dbReference type="GO" id="GO:0036440">
    <property type="term" value="F:citrate synthase activity"/>
    <property type="evidence" value="ECO:0007669"/>
    <property type="project" value="UniProtKB-EC"/>
</dbReference>
<dbReference type="GO" id="GO:0016829">
    <property type="term" value="F:lyase activity"/>
    <property type="evidence" value="ECO:0007669"/>
    <property type="project" value="UniProtKB-KW"/>
</dbReference>
<dbReference type="GO" id="GO:0006099">
    <property type="term" value="P:tricarboxylic acid cycle"/>
    <property type="evidence" value="ECO:0007669"/>
    <property type="project" value="UniProtKB-UniPathway"/>
</dbReference>
<sequence length="250" mass="26249">MTTTSIATSDETSITIRGNDLVADLIGGIGFTEMIYLLFTGRRPDKSDMRVLDACLVTLAEHGFTPGAIATRLIADAVPDQMQSAIAGGLLTVGGIYAGSMEGCAQMLVEAVAADDRDAHISAVVADHVARKAPIHGFGHARHKPDDPRSPALLKVAEEAGRSGKYVAALLAFGEEFDRQRGRHMTINATGAIAALLLEIGIEADIARGVALVSRTAGLVGHVLEEKQTRSARAIAEATRKAVPYAPAEN</sequence>
<dbReference type="InterPro" id="IPR002020">
    <property type="entry name" value="Citrate_synthase"/>
</dbReference>
<dbReference type="UniPathway" id="UPA00223">
    <property type="reaction ID" value="UER00717"/>
</dbReference>
<dbReference type="NCBIfam" id="NF004868">
    <property type="entry name" value="PRK06224.1-5"/>
    <property type="match status" value="1"/>
</dbReference>
<reference evidence="6" key="2">
    <citation type="submission" date="2020-09" db="EMBL/GenBank/DDBJ databases">
        <authorList>
            <person name="Sun Q."/>
            <person name="Sedlacek I."/>
        </authorList>
    </citation>
    <scope>NUCLEOTIDE SEQUENCE</scope>
    <source>
        <strain evidence="6">CCM 7684</strain>
    </source>
</reference>
<evidence type="ECO:0000256" key="5">
    <source>
        <dbReference type="SAM" id="Phobius"/>
    </source>
</evidence>
<protein>
    <recommendedName>
        <fullName evidence="3">citrate synthase (unknown stereospecificity)</fullName>
        <ecNumber evidence="3">2.3.3.16</ecNumber>
    </recommendedName>
</protein>
<evidence type="ECO:0000256" key="2">
    <source>
        <dbReference type="ARBA" id="ARBA00010566"/>
    </source>
</evidence>
<feature type="transmembrane region" description="Helical" evidence="5">
    <location>
        <begin position="21"/>
        <end position="39"/>
    </location>
</feature>
<dbReference type="EMBL" id="BMCP01000001">
    <property type="protein sequence ID" value="GGE31075.1"/>
    <property type="molecule type" value="Genomic_DNA"/>
</dbReference>
<reference evidence="6" key="1">
    <citation type="journal article" date="2014" name="Int. J. Syst. Evol. Microbiol.">
        <title>Complete genome sequence of Corynebacterium casei LMG S-19264T (=DSM 44701T), isolated from a smear-ripened cheese.</title>
        <authorList>
            <consortium name="US DOE Joint Genome Institute (JGI-PGF)"/>
            <person name="Walter F."/>
            <person name="Albersmeier A."/>
            <person name="Kalinowski J."/>
            <person name="Ruckert C."/>
        </authorList>
    </citation>
    <scope>NUCLEOTIDE SEQUENCE</scope>
    <source>
        <strain evidence="6">CCM 7684</strain>
    </source>
</reference>
<keyword evidence="5" id="KW-0472">Membrane</keyword>
<dbReference type="PANTHER" id="PTHR11739:SF4">
    <property type="entry name" value="CITRATE SYNTHASE, PEROXISOMAL"/>
    <property type="match status" value="1"/>
</dbReference>
<dbReference type="PANTHER" id="PTHR11739">
    <property type="entry name" value="CITRATE SYNTHASE"/>
    <property type="match status" value="1"/>
</dbReference>
<comment type="caution">
    <text evidence="6">The sequence shown here is derived from an EMBL/GenBank/DDBJ whole genome shotgun (WGS) entry which is preliminary data.</text>
</comment>
<evidence type="ECO:0000313" key="6">
    <source>
        <dbReference type="EMBL" id="GGE31075.1"/>
    </source>
</evidence>
<name>A0A8J2YB26_9RHOB</name>
<keyword evidence="5" id="KW-1133">Transmembrane helix</keyword>
<dbReference type="InterPro" id="IPR016143">
    <property type="entry name" value="Citrate_synth-like_sm_a-sub"/>
</dbReference>
<comment type="similarity">
    <text evidence="2">Belongs to the citrate synthase family.</text>
</comment>